<accession>A0A4Z1AX04</accession>
<dbReference type="EMBL" id="SRPE01000009">
    <property type="protein sequence ID" value="TGN24573.1"/>
    <property type="molecule type" value="Genomic_DNA"/>
</dbReference>
<comment type="caution">
    <text evidence="2">The sequence shown here is derived from an EMBL/GenBank/DDBJ whole genome shotgun (WGS) entry which is preliminary data.</text>
</comment>
<dbReference type="Proteomes" id="UP000297998">
    <property type="component" value="Unassembled WGS sequence"/>
</dbReference>
<keyword evidence="1" id="KW-0472">Membrane</keyword>
<keyword evidence="1" id="KW-1133">Transmembrane helix</keyword>
<keyword evidence="1" id="KW-0812">Transmembrane</keyword>
<feature type="transmembrane region" description="Helical" evidence="1">
    <location>
        <begin position="12"/>
        <end position="33"/>
    </location>
</feature>
<evidence type="ECO:0000313" key="3">
    <source>
        <dbReference type="Proteomes" id="UP000297998"/>
    </source>
</evidence>
<organism evidence="2 3">
    <name type="scientific">Empedobacter tilapiae</name>
    <dbReference type="NCBI Taxonomy" id="2491114"/>
    <lineage>
        <taxon>Bacteria</taxon>
        <taxon>Pseudomonadati</taxon>
        <taxon>Bacteroidota</taxon>
        <taxon>Flavobacteriia</taxon>
        <taxon>Flavobacteriales</taxon>
        <taxon>Weeksellaceae</taxon>
        <taxon>Empedobacter</taxon>
    </lineage>
</organism>
<keyword evidence="3" id="KW-1185">Reference proteome</keyword>
<evidence type="ECO:0000313" key="2">
    <source>
        <dbReference type="EMBL" id="TGN24573.1"/>
    </source>
</evidence>
<sequence>MKPIYITKFNLASILLAILIIITLLGVGIYFLLELKGENLFIKLFISLPISIMVLFYFLIFEKIYKINIYHNYFELISRFGFKKQKIYNHEISGYFIHYTKDRFGKVQSNFFLLLKSNTRIGISFDYYLDREQLLYYLTQNLQMLEDPFIEK</sequence>
<evidence type="ECO:0000256" key="1">
    <source>
        <dbReference type="SAM" id="Phobius"/>
    </source>
</evidence>
<protein>
    <submittedName>
        <fullName evidence="2">Uncharacterized protein</fullName>
    </submittedName>
</protein>
<gene>
    <name evidence="2" type="ORF">E4J94_13070</name>
</gene>
<dbReference type="AlphaFoldDB" id="A0A4Z1AX04"/>
<reference evidence="2 3" key="1">
    <citation type="submission" date="2019-03" db="EMBL/GenBank/DDBJ databases">
        <title>Empedobacter tilapiae sp. nov., isolated from an intestine of Nile tilapia Oreochromis niloticus.</title>
        <authorList>
            <person name="Kim Y.-O."/>
            <person name="Yoon J.-H."/>
        </authorList>
    </citation>
    <scope>NUCLEOTIDE SEQUENCE [LARGE SCALE GENOMIC DNA]</scope>
    <source>
        <strain evidence="2 3">MRS2</strain>
    </source>
</reference>
<proteinExistence type="predicted"/>
<feature type="transmembrane region" description="Helical" evidence="1">
    <location>
        <begin position="39"/>
        <end position="60"/>
    </location>
</feature>
<name>A0A4Z1AX04_9FLAO</name>
<dbReference type="RefSeq" id="WP_135836242.1">
    <property type="nucleotide sequence ID" value="NZ_SRPE01000009.1"/>
</dbReference>